<dbReference type="EMBL" id="KV453842">
    <property type="protein sequence ID" value="ODV89927.1"/>
    <property type="molecule type" value="Genomic_DNA"/>
</dbReference>
<keyword evidence="5" id="KW-0508">mRNA splicing</keyword>
<dbReference type="GO" id="GO:0005686">
    <property type="term" value="C:U2 snRNP"/>
    <property type="evidence" value="ECO:0007669"/>
    <property type="project" value="TreeGrafter"/>
</dbReference>
<gene>
    <name evidence="9" type="ORF">CANCADRAFT_98053</name>
</gene>
<proteinExistence type="predicted"/>
<dbReference type="PROSITE" id="PS50128">
    <property type="entry name" value="SURP"/>
    <property type="match status" value="2"/>
</dbReference>
<feature type="domain" description="SURP motif" evidence="8">
    <location>
        <begin position="109"/>
        <end position="152"/>
    </location>
</feature>
<keyword evidence="3" id="KW-0747">Spliceosome</keyword>
<dbReference type="SMART" id="SM00648">
    <property type="entry name" value="SWAP"/>
    <property type="match status" value="2"/>
</dbReference>
<keyword evidence="6" id="KW-0539">Nucleus</keyword>
<evidence type="ECO:0000256" key="3">
    <source>
        <dbReference type="ARBA" id="ARBA00022728"/>
    </source>
</evidence>
<evidence type="ECO:0000256" key="1">
    <source>
        <dbReference type="ARBA" id="ARBA00004123"/>
    </source>
</evidence>
<protein>
    <recommendedName>
        <fullName evidence="8">SURP motif domain-containing protein</fullName>
    </recommendedName>
</protein>
<dbReference type="Gene3D" id="1.10.10.790">
    <property type="entry name" value="Surp module"/>
    <property type="match status" value="2"/>
</dbReference>
<reference evidence="10" key="1">
    <citation type="submission" date="2016-02" db="EMBL/GenBank/DDBJ databases">
        <title>Comparative genomics of biotechnologically important yeasts.</title>
        <authorList>
            <consortium name="DOE Joint Genome Institute"/>
            <person name="Riley R."/>
            <person name="Haridas S."/>
            <person name="Wolfe K.H."/>
            <person name="Lopes M.R."/>
            <person name="Hittinger C.T."/>
            <person name="Goker M."/>
            <person name="Salamov A."/>
            <person name="Wisecaver J."/>
            <person name="Long T.M."/>
            <person name="Aerts A.L."/>
            <person name="Barry K."/>
            <person name="Choi C."/>
            <person name="Clum A."/>
            <person name="Coughlan A.Y."/>
            <person name="Deshpande S."/>
            <person name="Douglass A.P."/>
            <person name="Hanson S.J."/>
            <person name="Klenk H.-P."/>
            <person name="Labutti K."/>
            <person name="Lapidus A."/>
            <person name="Lindquist E."/>
            <person name="Lipzen A."/>
            <person name="Meier-Kolthoff J.P."/>
            <person name="Ohm R.A."/>
            <person name="Otillar R.P."/>
            <person name="Pangilinan J."/>
            <person name="Peng Y."/>
            <person name="Rokas A."/>
            <person name="Rosa C.A."/>
            <person name="Scheuner C."/>
            <person name="Sibirny A.A."/>
            <person name="Slot J.C."/>
            <person name="Stielow J.B."/>
            <person name="Sun H."/>
            <person name="Kurtzman C.P."/>
            <person name="Blackwell M."/>
            <person name="Jeffries T.W."/>
            <person name="Grigoriev I.V."/>
        </authorList>
    </citation>
    <scope>NUCLEOTIDE SEQUENCE [LARGE SCALE GENOMIC DNA]</scope>
    <source>
        <strain evidence="10">NRRL Y-17796</strain>
    </source>
</reference>
<dbReference type="PANTHER" id="PTHR15316">
    <property type="entry name" value="SPLICEOSOME ASSOCIATED PROTEIN 114/SWAP SPLICING FACTOR-RELATED"/>
    <property type="match status" value="1"/>
</dbReference>
<keyword evidence="2" id="KW-0507">mRNA processing</keyword>
<keyword evidence="4" id="KW-0677">Repeat</keyword>
<dbReference type="InterPro" id="IPR000061">
    <property type="entry name" value="Surp"/>
</dbReference>
<evidence type="ECO:0000256" key="6">
    <source>
        <dbReference type="ARBA" id="ARBA00023242"/>
    </source>
</evidence>
<dbReference type="GO" id="GO:0003723">
    <property type="term" value="F:RNA binding"/>
    <property type="evidence" value="ECO:0007669"/>
    <property type="project" value="InterPro"/>
</dbReference>
<dbReference type="GO" id="GO:0071004">
    <property type="term" value="C:U2-type prespliceosome"/>
    <property type="evidence" value="ECO:0007669"/>
    <property type="project" value="TreeGrafter"/>
</dbReference>
<feature type="compositionally biased region" description="Acidic residues" evidence="7">
    <location>
        <begin position="271"/>
        <end position="281"/>
    </location>
</feature>
<evidence type="ECO:0000256" key="4">
    <source>
        <dbReference type="ARBA" id="ARBA00022737"/>
    </source>
</evidence>
<dbReference type="Proteomes" id="UP000095023">
    <property type="component" value="Unassembled WGS sequence"/>
</dbReference>
<dbReference type="PANTHER" id="PTHR15316:SF1">
    <property type="entry name" value="SPLICING FACTOR 3A SUBUNIT 1"/>
    <property type="match status" value="1"/>
</dbReference>
<dbReference type="SUPFAM" id="SSF109905">
    <property type="entry name" value="Surp module (SWAP domain)"/>
    <property type="match status" value="2"/>
</dbReference>
<evidence type="ECO:0000256" key="2">
    <source>
        <dbReference type="ARBA" id="ARBA00022664"/>
    </source>
</evidence>
<evidence type="ECO:0000259" key="8">
    <source>
        <dbReference type="PROSITE" id="PS50128"/>
    </source>
</evidence>
<dbReference type="OrthoDB" id="447637at2759"/>
<dbReference type="InterPro" id="IPR045146">
    <property type="entry name" value="SF3A1"/>
</dbReference>
<feature type="region of interest" description="Disordered" evidence="7">
    <location>
        <begin position="256"/>
        <end position="292"/>
    </location>
</feature>
<evidence type="ECO:0000256" key="7">
    <source>
        <dbReference type="SAM" id="MobiDB-lite"/>
    </source>
</evidence>
<sequence length="370" mass="43338">MDVPEGIVIPPSEVRDVVEKTVQYVERNGAEFENRLKRTALQDGKLTFLLEDNEYYSYYKWRVHEIRAGRSLVSKESPEPVEAKSETKEPYKFEFSEKLPLAAPEDIEVLRLAALYVASNGIERATNELRTVYRDNAQFAFLNPKHSLHQYFSAMIAQYQLVLRAPISLRNRIREIIDNKQVVYEWAKQRAIYQQQKLQEEHEVQDAKQKEAIEYSEIDWQDFVVVQTIEFTEEDRSRPLPPPVSLSDLQRSSLETKNRMLTIEDGPAYADSDDSDENDENDEKKHKNTNANPRQMTLCQLCKRYVPEADYPEHIRVELLDPKWKQEKLKAEARAATTNLDTSAVTENLRNLARHREDIFDNTRKRQRMS</sequence>
<dbReference type="Pfam" id="PF12230">
    <property type="entry name" value="PRP21_like_P"/>
    <property type="match status" value="1"/>
</dbReference>
<accession>A0A1E4TDZ0</accession>
<dbReference type="GO" id="GO:0045292">
    <property type="term" value="P:mRNA cis splicing, via spliceosome"/>
    <property type="evidence" value="ECO:0007669"/>
    <property type="project" value="InterPro"/>
</dbReference>
<dbReference type="FunFam" id="1.10.10.790:FF:000002">
    <property type="entry name" value="Splicing factor 3A subunit 1"/>
    <property type="match status" value="1"/>
</dbReference>
<evidence type="ECO:0000256" key="5">
    <source>
        <dbReference type="ARBA" id="ARBA00023187"/>
    </source>
</evidence>
<dbReference type="GO" id="GO:0071013">
    <property type="term" value="C:catalytic step 2 spliceosome"/>
    <property type="evidence" value="ECO:0007669"/>
    <property type="project" value="TreeGrafter"/>
</dbReference>
<evidence type="ECO:0000313" key="10">
    <source>
        <dbReference type="Proteomes" id="UP000095023"/>
    </source>
</evidence>
<dbReference type="AlphaFoldDB" id="A0A1E4TDZ0"/>
<comment type="subcellular location">
    <subcellularLocation>
        <location evidence="1">Nucleus</location>
    </subcellularLocation>
</comment>
<dbReference type="InterPro" id="IPR035967">
    <property type="entry name" value="SWAP/Surp_sf"/>
</dbReference>
<dbReference type="InterPro" id="IPR022030">
    <property type="entry name" value="SF3A1_dom"/>
</dbReference>
<name>A0A1E4TDZ0_9ASCO</name>
<organism evidence="9 10">
    <name type="scientific">Tortispora caseinolytica NRRL Y-17796</name>
    <dbReference type="NCBI Taxonomy" id="767744"/>
    <lineage>
        <taxon>Eukaryota</taxon>
        <taxon>Fungi</taxon>
        <taxon>Dikarya</taxon>
        <taxon>Ascomycota</taxon>
        <taxon>Saccharomycotina</taxon>
        <taxon>Trigonopsidomycetes</taxon>
        <taxon>Trigonopsidales</taxon>
        <taxon>Trigonopsidaceae</taxon>
        <taxon>Tortispora</taxon>
    </lineage>
</organism>
<dbReference type="GO" id="GO:0000381">
    <property type="term" value="P:regulation of alternative mRNA splicing, via spliceosome"/>
    <property type="evidence" value="ECO:0007669"/>
    <property type="project" value="TreeGrafter"/>
</dbReference>
<dbReference type="Pfam" id="PF01805">
    <property type="entry name" value="Surp"/>
    <property type="match status" value="2"/>
</dbReference>
<evidence type="ECO:0000313" key="9">
    <source>
        <dbReference type="EMBL" id="ODV89927.1"/>
    </source>
</evidence>
<feature type="domain" description="SURP motif" evidence="8">
    <location>
        <begin position="17"/>
        <end position="59"/>
    </location>
</feature>
<keyword evidence="10" id="KW-1185">Reference proteome</keyword>